<name>A0AAW1YVD5_CULAL</name>
<dbReference type="Proteomes" id="UP001479290">
    <property type="component" value="Unassembled WGS sequence"/>
</dbReference>
<protein>
    <submittedName>
        <fullName evidence="1">Uncharacterized protein</fullName>
    </submittedName>
</protein>
<feature type="non-terminal residue" evidence="1">
    <location>
        <position position="1"/>
    </location>
</feature>
<reference evidence="1 2" key="1">
    <citation type="submission" date="2024-05" db="EMBL/GenBank/DDBJ databases">
        <title>A high-quality chromosomal-level genome assembly of Topmouth culter (Culter alburnus).</title>
        <authorList>
            <person name="Zhao H."/>
        </authorList>
    </citation>
    <scope>NUCLEOTIDE SEQUENCE [LARGE SCALE GENOMIC DNA]</scope>
    <source>
        <strain evidence="1">CATC2023</strain>
        <tissue evidence="1">Muscle</tissue>
    </source>
</reference>
<proteinExistence type="predicted"/>
<comment type="caution">
    <text evidence="1">The sequence shown here is derived from an EMBL/GenBank/DDBJ whole genome shotgun (WGS) entry which is preliminary data.</text>
</comment>
<feature type="non-terminal residue" evidence="1">
    <location>
        <position position="68"/>
    </location>
</feature>
<evidence type="ECO:0000313" key="1">
    <source>
        <dbReference type="EMBL" id="KAK9952542.1"/>
    </source>
</evidence>
<accession>A0AAW1YVD5</accession>
<sequence>GGLGYRRRTEDCQGLPHTEGCLVCGHGAEGCWTDAAVLRGACTAAAAMRDVWAVALRGTCAVALKWLK</sequence>
<organism evidence="1 2">
    <name type="scientific">Culter alburnus</name>
    <name type="common">Topmouth culter</name>
    <dbReference type="NCBI Taxonomy" id="194366"/>
    <lineage>
        <taxon>Eukaryota</taxon>
        <taxon>Metazoa</taxon>
        <taxon>Chordata</taxon>
        <taxon>Craniata</taxon>
        <taxon>Vertebrata</taxon>
        <taxon>Euteleostomi</taxon>
        <taxon>Actinopterygii</taxon>
        <taxon>Neopterygii</taxon>
        <taxon>Teleostei</taxon>
        <taxon>Ostariophysi</taxon>
        <taxon>Cypriniformes</taxon>
        <taxon>Xenocyprididae</taxon>
        <taxon>Xenocypridinae</taxon>
        <taxon>Culter</taxon>
    </lineage>
</organism>
<gene>
    <name evidence="1" type="ORF">ABG768_018376</name>
</gene>
<dbReference type="AlphaFoldDB" id="A0AAW1YVD5"/>
<keyword evidence="2" id="KW-1185">Reference proteome</keyword>
<dbReference type="EMBL" id="JAWDJR010000024">
    <property type="protein sequence ID" value="KAK9952542.1"/>
    <property type="molecule type" value="Genomic_DNA"/>
</dbReference>
<evidence type="ECO:0000313" key="2">
    <source>
        <dbReference type="Proteomes" id="UP001479290"/>
    </source>
</evidence>